<keyword evidence="3" id="KW-1185">Reference proteome</keyword>
<evidence type="ECO:0000256" key="1">
    <source>
        <dbReference type="ARBA" id="ARBA00022679"/>
    </source>
</evidence>
<dbReference type="RefSeq" id="WP_345248661.1">
    <property type="nucleotide sequence ID" value="NZ_BAABFO010000007.1"/>
</dbReference>
<dbReference type="PANTHER" id="PTHR31480">
    <property type="entry name" value="BIFUNCTIONAL LYCOPENE CYCLASE/PHYTOENE SYNTHASE"/>
    <property type="match status" value="1"/>
</dbReference>
<dbReference type="SFLD" id="SFLDS00005">
    <property type="entry name" value="Isoprenoid_Synthase_Type_I"/>
    <property type="match status" value="1"/>
</dbReference>
<sequence length="289" mass="31364">MGVVQTMEAHPAEAAAAPAAVASGSSFYKAMRILPRDQRDAMFEIYSFCRQVDDIADGDGPRQARLQALEQWRRDIDRLYAPAQPPARLAGLASAVARYGLERHDFLAVIDGMQMDVEAAIVAPDADTLDLYCDRVASAVGRLAVKVFGMPRDAGLALSHHLGRALQLTNILRDIDEDAGLGRVYLPRELLRAAGVERPGPEAVRAAALDAACLALAAQARRHFDAARAIIAQSPRRTVLAPAVMADAYGLVLARLVRRGFAPPRAPVRLSRLQKAGLALLLLRHRLFR</sequence>
<dbReference type="Gene3D" id="1.10.600.10">
    <property type="entry name" value="Farnesyl Diphosphate Synthase"/>
    <property type="match status" value="1"/>
</dbReference>
<dbReference type="InterPro" id="IPR033904">
    <property type="entry name" value="Trans_IPPS_HH"/>
</dbReference>
<name>A0ABP8GW74_9BURK</name>
<reference evidence="3" key="1">
    <citation type="journal article" date="2019" name="Int. J. Syst. Evol. Microbiol.">
        <title>The Global Catalogue of Microorganisms (GCM) 10K type strain sequencing project: providing services to taxonomists for standard genome sequencing and annotation.</title>
        <authorList>
            <consortium name="The Broad Institute Genomics Platform"/>
            <consortium name="The Broad Institute Genome Sequencing Center for Infectious Disease"/>
            <person name="Wu L."/>
            <person name="Ma J."/>
        </authorList>
    </citation>
    <scope>NUCLEOTIDE SEQUENCE [LARGE SCALE GENOMIC DNA]</scope>
    <source>
        <strain evidence="3">JCM 17666</strain>
    </source>
</reference>
<dbReference type="SUPFAM" id="SSF48576">
    <property type="entry name" value="Terpenoid synthases"/>
    <property type="match status" value="1"/>
</dbReference>
<comment type="caution">
    <text evidence="2">The sequence shown here is derived from an EMBL/GenBank/DDBJ whole genome shotgun (WGS) entry which is preliminary data.</text>
</comment>
<dbReference type="SFLD" id="SFLDG01212">
    <property type="entry name" value="Phytoene_synthase_like"/>
    <property type="match status" value="1"/>
</dbReference>
<dbReference type="Pfam" id="PF00494">
    <property type="entry name" value="SQS_PSY"/>
    <property type="match status" value="1"/>
</dbReference>
<gene>
    <name evidence="2" type="primary">hpnD_1</name>
    <name evidence="2" type="ORF">GCM10023144_18830</name>
</gene>
<dbReference type="InterPro" id="IPR017828">
    <property type="entry name" value="SQ_synth_HpnD-like"/>
</dbReference>
<dbReference type="InterPro" id="IPR002060">
    <property type="entry name" value="Squ/phyt_synthse"/>
</dbReference>
<protein>
    <submittedName>
        <fullName evidence="2">Presqualene diphosphate synthase HpnD</fullName>
    </submittedName>
</protein>
<dbReference type="NCBIfam" id="TIGR03465">
    <property type="entry name" value="HpnD"/>
    <property type="match status" value="1"/>
</dbReference>
<keyword evidence="1" id="KW-0808">Transferase</keyword>
<evidence type="ECO:0000313" key="3">
    <source>
        <dbReference type="Proteomes" id="UP001501671"/>
    </source>
</evidence>
<dbReference type="Proteomes" id="UP001501671">
    <property type="component" value="Unassembled WGS sequence"/>
</dbReference>
<dbReference type="InterPro" id="IPR044843">
    <property type="entry name" value="Trans_IPPS_bact-type"/>
</dbReference>
<organism evidence="2 3">
    <name type="scientific">Pigmentiphaga soli</name>
    <dbReference type="NCBI Taxonomy" id="1007095"/>
    <lineage>
        <taxon>Bacteria</taxon>
        <taxon>Pseudomonadati</taxon>
        <taxon>Pseudomonadota</taxon>
        <taxon>Betaproteobacteria</taxon>
        <taxon>Burkholderiales</taxon>
        <taxon>Alcaligenaceae</taxon>
        <taxon>Pigmentiphaga</taxon>
    </lineage>
</organism>
<accession>A0ABP8GW74</accession>
<dbReference type="InterPro" id="IPR008949">
    <property type="entry name" value="Isoprenoid_synthase_dom_sf"/>
</dbReference>
<dbReference type="CDD" id="cd00683">
    <property type="entry name" value="Trans_IPPS_HH"/>
    <property type="match status" value="1"/>
</dbReference>
<dbReference type="PROSITE" id="PS01045">
    <property type="entry name" value="SQUALEN_PHYTOEN_SYN_2"/>
    <property type="match status" value="1"/>
</dbReference>
<dbReference type="EMBL" id="BAABFO010000007">
    <property type="protein sequence ID" value="GAA4330817.1"/>
    <property type="molecule type" value="Genomic_DNA"/>
</dbReference>
<evidence type="ECO:0000313" key="2">
    <source>
        <dbReference type="EMBL" id="GAA4330817.1"/>
    </source>
</evidence>
<dbReference type="SFLD" id="SFLDG01018">
    <property type="entry name" value="Squalene/Phytoene_Synthase_Lik"/>
    <property type="match status" value="1"/>
</dbReference>
<dbReference type="InterPro" id="IPR019845">
    <property type="entry name" value="Squalene/phytoene_synthase_CS"/>
</dbReference>
<proteinExistence type="predicted"/>